<dbReference type="InterPro" id="IPR000289">
    <property type="entry name" value="Ribosomal_eS28"/>
</dbReference>
<dbReference type="PANTHER" id="PTHR10769">
    <property type="entry name" value="40S RIBOSOMAL PROTEIN S28"/>
    <property type="match status" value="1"/>
</dbReference>
<evidence type="ECO:0000256" key="2">
    <source>
        <dbReference type="ARBA" id="ARBA00022980"/>
    </source>
</evidence>
<dbReference type="FunFam" id="2.40.50.140:FF:000145">
    <property type="entry name" value="30S ribosomal protein S28e"/>
    <property type="match status" value="1"/>
</dbReference>
<dbReference type="GO" id="GO:0000028">
    <property type="term" value="P:ribosomal small subunit assembly"/>
    <property type="evidence" value="ECO:0007669"/>
    <property type="project" value="TreeGrafter"/>
</dbReference>
<dbReference type="SUPFAM" id="SSF50249">
    <property type="entry name" value="Nucleic acid-binding proteins"/>
    <property type="match status" value="1"/>
</dbReference>
<evidence type="ECO:0000256" key="3">
    <source>
        <dbReference type="ARBA" id="ARBA00023274"/>
    </source>
</evidence>
<evidence type="ECO:0000256" key="1">
    <source>
        <dbReference type="ARBA" id="ARBA00005943"/>
    </source>
</evidence>
<gene>
    <name evidence="5" type="primary">rps28e</name>
    <name evidence="6" type="ordered locus">Metig_1661</name>
</gene>
<dbReference type="GO" id="GO:0022627">
    <property type="term" value="C:cytosolic small ribosomal subunit"/>
    <property type="evidence" value="ECO:0007669"/>
    <property type="project" value="TreeGrafter"/>
</dbReference>
<dbReference type="PROSITE" id="PS00961">
    <property type="entry name" value="RIBOSOMAL_S28E"/>
    <property type="match status" value="1"/>
</dbReference>
<dbReference type="GO" id="GO:0003735">
    <property type="term" value="F:structural constituent of ribosome"/>
    <property type="evidence" value="ECO:0007669"/>
    <property type="project" value="InterPro"/>
</dbReference>
<accession>F6BBR3</accession>
<dbReference type="Proteomes" id="UP000009227">
    <property type="component" value="Chromosome"/>
</dbReference>
<evidence type="ECO:0000313" key="7">
    <source>
        <dbReference type="Proteomes" id="UP000009227"/>
    </source>
</evidence>
<evidence type="ECO:0000256" key="5">
    <source>
        <dbReference type="HAMAP-Rule" id="MF_00292"/>
    </source>
</evidence>
<dbReference type="EMBL" id="CP002737">
    <property type="protein sequence ID" value="AEF97193.1"/>
    <property type="molecule type" value="Genomic_DNA"/>
</dbReference>
<dbReference type="GO" id="GO:0030490">
    <property type="term" value="P:maturation of SSU-rRNA"/>
    <property type="evidence" value="ECO:0007669"/>
    <property type="project" value="TreeGrafter"/>
</dbReference>
<reference evidence="6 7" key="1">
    <citation type="submission" date="2011-05" db="EMBL/GenBank/DDBJ databases">
        <title>Complete sequence of Methanotorris igneus Kol 5.</title>
        <authorList>
            <consortium name="US DOE Joint Genome Institute"/>
            <person name="Lucas S."/>
            <person name="Han J."/>
            <person name="Lapidus A."/>
            <person name="Cheng J.-F."/>
            <person name="Goodwin L."/>
            <person name="Pitluck S."/>
            <person name="Peters L."/>
            <person name="Mikhailova N."/>
            <person name="Chertkov O."/>
            <person name="Han C."/>
            <person name="Tapia R."/>
            <person name="Land M."/>
            <person name="Hauser L."/>
            <person name="Kyrpides N."/>
            <person name="Ivanova N."/>
            <person name="Pagani I."/>
            <person name="Sieprawska-Lupa M."/>
            <person name="Whitman W."/>
            <person name="Woyke T."/>
        </authorList>
    </citation>
    <scope>NUCLEOTIDE SEQUENCE [LARGE SCALE GENOMIC DNA]</scope>
    <source>
        <strain evidence="7">DSM 5666 / JCM 11834 / Kol 5</strain>
    </source>
</reference>
<dbReference type="InterPro" id="IPR028626">
    <property type="entry name" value="Ribosomal_eS28_CS"/>
</dbReference>
<dbReference type="HAMAP" id="MF_00292">
    <property type="entry name" value="Ribosomal_eS28"/>
    <property type="match status" value="1"/>
</dbReference>
<dbReference type="GeneID" id="10644534"/>
<dbReference type="InterPro" id="IPR012340">
    <property type="entry name" value="NA-bd_OB-fold"/>
</dbReference>
<organism evidence="7">
    <name type="scientific">Methanotorris igneus (strain DSM 5666 / JCM 11834 / Kol 5)</name>
    <dbReference type="NCBI Taxonomy" id="880724"/>
    <lineage>
        <taxon>Archaea</taxon>
        <taxon>Methanobacteriati</taxon>
        <taxon>Methanobacteriota</taxon>
        <taxon>Methanomada group</taxon>
        <taxon>Methanococci</taxon>
        <taxon>Methanococcales</taxon>
        <taxon>Methanocaldococcaceae</taxon>
        <taxon>Methanotorris</taxon>
    </lineage>
</organism>
<evidence type="ECO:0000313" key="6">
    <source>
        <dbReference type="EMBL" id="AEF97193.1"/>
    </source>
</evidence>
<dbReference type="STRING" id="880724.Metig_1661"/>
<dbReference type="NCBIfam" id="NF003080">
    <property type="entry name" value="PRK04007.1"/>
    <property type="match status" value="1"/>
</dbReference>
<dbReference type="AlphaFoldDB" id="F6BBR3"/>
<comment type="similarity">
    <text evidence="1 5">Belongs to the eukaryotic ribosomal protein eS28 family.</text>
</comment>
<dbReference type="RefSeq" id="WP_013799784.1">
    <property type="nucleotide sequence ID" value="NC_015562.1"/>
</dbReference>
<dbReference type="Pfam" id="PF01200">
    <property type="entry name" value="Ribosomal_S28e"/>
    <property type="match status" value="1"/>
</dbReference>
<dbReference type="Gene3D" id="2.40.50.140">
    <property type="entry name" value="Nucleic acid-binding proteins"/>
    <property type="match status" value="1"/>
</dbReference>
<proteinExistence type="inferred from homology"/>
<keyword evidence="3 5" id="KW-0687">Ribonucleoprotein</keyword>
<dbReference type="KEGG" id="mig:Metig_1661"/>
<dbReference type="PANTHER" id="PTHR10769:SF3">
    <property type="entry name" value="SMALL RIBOSOMAL SUBUNIT PROTEIN ES28"/>
    <property type="match status" value="1"/>
</dbReference>
<keyword evidence="2 5" id="KW-0689">Ribosomal protein</keyword>
<dbReference type="OrthoDB" id="7620at2157"/>
<protein>
    <recommendedName>
        <fullName evidence="4 5">Small ribosomal subunit protein eS28</fullName>
    </recommendedName>
</protein>
<name>F6BBR3_METIK</name>
<dbReference type="CDD" id="cd04457">
    <property type="entry name" value="S1_S28E"/>
    <property type="match status" value="1"/>
</dbReference>
<keyword evidence="7" id="KW-1185">Reference proteome</keyword>
<dbReference type="GO" id="GO:0006412">
    <property type="term" value="P:translation"/>
    <property type="evidence" value="ECO:0007669"/>
    <property type="project" value="UniProtKB-UniRule"/>
</dbReference>
<evidence type="ECO:0000256" key="4">
    <source>
        <dbReference type="ARBA" id="ARBA00035146"/>
    </source>
</evidence>
<sequence length="75" mass="8209">MSDDMVYKDAVAAEVIQIIGRTGVTGEITQVRCKILGGKDAGRVLTRNIKGPVRVGDIVMLRETEREAKPLGKKR</sequence>
<dbReference type="HOGENOM" id="CLU_178987_2_1_2"/>